<reference evidence="3" key="1">
    <citation type="submission" date="2016-03" db="EMBL/GenBank/DDBJ databases">
        <title>Draft genome sequence of Rosellinia necatrix.</title>
        <authorList>
            <person name="Kanematsu S."/>
        </authorList>
    </citation>
    <scope>NUCLEOTIDE SEQUENCE [LARGE SCALE GENOMIC DNA]</scope>
    <source>
        <strain evidence="3">W97</strain>
    </source>
</reference>
<dbReference type="PANTHER" id="PTHR38794:SF1">
    <property type="entry name" value="INTEGRAL MEMBRANE PROTEIN"/>
    <property type="match status" value="1"/>
</dbReference>
<sequence length="339" mass="37611">MDRREVSQNDASTVFQILLWFLYVVAVFSVGARLGTKYAMVRQVAWDDWIILAAQVAYLAQCVSISLGASQGLGKPMSSLSDGAVENFLMAEYTSFVFQLITLALIKWSISASIQKLSPSPAHRRLDWILRLVVGLWLVSAVLTSVFQCALPTPWDYFHSAQCINRVILERTHPLVVKGINSSAQRAWWTYVTIVNIATEFFIVALYFLIIGNLRIPLARRSVVLLIYSTRILIVGIALAQLAVFLNAFPYFDLTIDLWLPTVLNQATLSASVVTACGPYLRPFMESLETGMGRVDNLTGSNDGFAFNSRAGMSSHYLSDFSSADCSPVTDRPPIPLPR</sequence>
<dbReference type="PANTHER" id="PTHR38794">
    <property type="entry name" value="INTEGRAL MEMBRANE PROTEIN"/>
    <property type="match status" value="1"/>
</dbReference>
<organism evidence="3">
    <name type="scientific">Rosellinia necatrix</name>
    <name type="common">White root-rot fungus</name>
    <dbReference type="NCBI Taxonomy" id="77044"/>
    <lineage>
        <taxon>Eukaryota</taxon>
        <taxon>Fungi</taxon>
        <taxon>Dikarya</taxon>
        <taxon>Ascomycota</taxon>
        <taxon>Pezizomycotina</taxon>
        <taxon>Sordariomycetes</taxon>
        <taxon>Xylariomycetidae</taxon>
        <taxon>Xylariales</taxon>
        <taxon>Xylariaceae</taxon>
        <taxon>Rosellinia</taxon>
    </lineage>
</organism>
<name>A0A1W2TCM5_ROSNE</name>
<accession>A0A1W2TCM5</accession>
<feature type="transmembrane region" description="Helical" evidence="1">
    <location>
        <begin position="17"/>
        <end position="36"/>
    </location>
</feature>
<proteinExistence type="predicted"/>
<feature type="domain" description="Rhodopsin" evidence="2">
    <location>
        <begin position="32"/>
        <end position="286"/>
    </location>
</feature>
<dbReference type="Pfam" id="PF20684">
    <property type="entry name" value="Fung_rhodopsin"/>
    <property type="match status" value="1"/>
</dbReference>
<feature type="transmembrane region" description="Helical" evidence="1">
    <location>
        <begin position="88"/>
        <end position="108"/>
    </location>
</feature>
<gene>
    <name evidence="3" type="ORF">SAMD00023353_1300240</name>
</gene>
<keyword evidence="1" id="KW-0472">Membrane</keyword>
<dbReference type="EMBL" id="DF977458">
    <property type="protein sequence ID" value="GAP85698.1"/>
    <property type="molecule type" value="Genomic_DNA"/>
</dbReference>
<dbReference type="OrthoDB" id="3918601at2759"/>
<keyword evidence="1" id="KW-0812">Transmembrane</keyword>
<protein>
    <recommendedName>
        <fullName evidence="2">Rhodopsin domain-containing protein</fullName>
    </recommendedName>
</protein>
<feature type="transmembrane region" description="Helical" evidence="1">
    <location>
        <begin position="128"/>
        <end position="147"/>
    </location>
</feature>
<dbReference type="AlphaFoldDB" id="A0A1W2TCM5"/>
<feature type="transmembrane region" description="Helical" evidence="1">
    <location>
        <begin position="48"/>
        <end position="68"/>
    </location>
</feature>
<evidence type="ECO:0000259" key="2">
    <source>
        <dbReference type="Pfam" id="PF20684"/>
    </source>
</evidence>
<keyword evidence="4" id="KW-1185">Reference proteome</keyword>
<feature type="transmembrane region" description="Helical" evidence="1">
    <location>
        <begin position="188"/>
        <end position="211"/>
    </location>
</feature>
<evidence type="ECO:0000256" key="1">
    <source>
        <dbReference type="SAM" id="Phobius"/>
    </source>
</evidence>
<evidence type="ECO:0000313" key="4">
    <source>
        <dbReference type="Proteomes" id="UP000054516"/>
    </source>
</evidence>
<dbReference type="OMA" id="HYSNKAF"/>
<dbReference type="InterPro" id="IPR049326">
    <property type="entry name" value="Rhodopsin_dom_fungi"/>
</dbReference>
<keyword evidence="1" id="KW-1133">Transmembrane helix</keyword>
<evidence type="ECO:0000313" key="3">
    <source>
        <dbReference type="EMBL" id="GAP85698.1"/>
    </source>
</evidence>
<dbReference type="Proteomes" id="UP000054516">
    <property type="component" value="Unassembled WGS sequence"/>
</dbReference>
<feature type="transmembrane region" description="Helical" evidence="1">
    <location>
        <begin position="223"/>
        <end position="246"/>
    </location>
</feature>